<evidence type="ECO:0000256" key="2">
    <source>
        <dbReference type="ARBA" id="ARBA00005386"/>
    </source>
</evidence>
<keyword evidence="5" id="KW-0808">Transferase</keyword>
<reference evidence="10 11" key="1">
    <citation type="journal article" date="2023" name="BMC Biol.">
        <title>The compact genome of the sponge Oopsacas minuta (Hexactinellida) is lacking key metazoan core genes.</title>
        <authorList>
            <person name="Santini S."/>
            <person name="Schenkelaars Q."/>
            <person name="Jourda C."/>
            <person name="Duchesne M."/>
            <person name="Belahbib H."/>
            <person name="Rocher C."/>
            <person name="Selva M."/>
            <person name="Riesgo A."/>
            <person name="Vervoort M."/>
            <person name="Leys S.P."/>
            <person name="Kodjabachian L."/>
            <person name="Le Bivic A."/>
            <person name="Borchiellini C."/>
            <person name="Claverie J.M."/>
            <person name="Renard E."/>
        </authorList>
    </citation>
    <scope>NUCLEOTIDE SEQUENCE [LARGE SCALE GENOMIC DNA]</scope>
    <source>
        <strain evidence="10">SPO-2</strain>
    </source>
</reference>
<keyword evidence="7 8" id="KW-0802">TPR repeat</keyword>
<evidence type="ECO:0000256" key="6">
    <source>
        <dbReference type="ARBA" id="ARBA00022737"/>
    </source>
</evidence>
<evidence type="ECO:0000256" key="5">
    <source>
        <dbReference type="ARBA" id="ARBA00022679"/>
    </source>
</evidence>
<dbReference type="PANTHER" id="PTHR44366:SF1">
    <property type="entry name" value="UDP-N-ACETYLGLUCOSAMINE--PEPTIDE N-ACETYLGLUCOSAMINYLTRANSFERASE 110 KDA SUBUNIT"/>
    <property type="match status" value="1"/>
</dbReference>
<dbReference type="Pfam" id="PF13431">
    <property type="entry name" value="TPR_17"/>
    <property type="match status" value="1"/>
</dbReference>
<evidence type="ECO:0000313" key="10">
    <source>
        <dbReference type="EMBL" id="KAI6656733.1"/>
    </source>
</evidence>
<dbReference type="InterPro" id="IPR029489">
    <property type="entry name" value="OGT/SEC/SPY_C"/>
</dbReference>
<evidence type="ECO:0000256" key="3">
    <source>
        <dbReference type="ARBA" id="ARBA00011970"/>
    </source>
</evidence>
<dbReference type="Gene3D" id="3.40.50.2000">
    <property type="entry name" value="Glycogen Phosphorylase B"/>
    <property type="match status" value="1"/>
</dbReference>
<feature type="domain" description="O-GlcNAc transferase C-terminal" evidence="9">
    <location>
        <begin position="440"/>
        <end position="583"/>
    </location>
</feature>
<dbReference type="InterPro" id="IPR037919">
    <property type="entry name" value="OGT"/>
</dbReference>
<evidence type="ECO:0000259" key="9">
    <source>
        <dbReference type="Pfam" id="PF13844"/>
    </source>
</evidence>
<dbReference type="Pfam" id="PF13844">
    <property type="entry name" value="Glyco_transf_41"/>
    <property type="match status" value="2"/>
</dbReference>
<dbReference type="PANTHER" id="PTHR44366">
    <property type="entry name" value="UDP-N-ACETYLGLUCOSAMINE--PEPTIDE N-ACETYLGLUCOSAMINYLTRANSFERASE 110 KDA SUBUNIT"/>
    <property type="match status" value="1"/>
</dbReference>
<dbReference type="Gene3D" id="3.40.50.11380">
    <property type="match status" value="1"/>
</dbReference>
<feature type="repeat" description="TPR" evidence="8">
    <location>
        <begin position="76"/>
        <end position="109"/>
    </location>
</feature>
<keyword evidence="11" id="KW-1185">Reference proteome</keyword>
<sequence length="635" mass="71549">MALLDNQTPNTFQNLATIHIQLGDWNAAQSTLDNAMKIFPNSTQLFQTYITLFFAQKRYFDALKIARKWVSIYDILESNTYLASTLFEIGNKIESLYYYERALRIDPNHVPSLINAAVIYNANGEHSKALSLATRGVKIDPNLLEGHVVMGAACISIGRFKNAIVALENALNLDPTNSQSKCKLINVRRHLCDWENYENDIADLARILKIESENSFVISSENRQQCNSPGNLLFFDLPIELLKEIAFISSQKLAISLAEQRKLTAKHRNENQSNHRVLDILKIGFVSFNFNNHPASHILAPLFRYLSNQNDTQIFAYSLNPIHDTWTKNIQNSVNIFRDISDLDIPSILEVVMHDGIDILIDLMGYTVGARGEIFACRPAPLQISYLGYPGSYGDPSVIDYTICDPEACELDQSDHEFAEKLILLPPPYFPAPLYEINKPTSMEISHQQQQLKIPAGKFVYCCLSKLSKISPKTFQIWSEILLDASNAILWLISRPIESVGFIHNESNALGLTNQILISQPLSRPDYLKYAPYICDLFLDTSPYNAHTVAAEMLSRGLPILTKRGVSLAGRVGASFLKTLTCLPNTIQHCAFLEALELSVNPLGRVPEHLTQLHYLQELYINDIYLDVLPDTIGR</sequence>
<dbReference type="EMBL" id="JAKMXF010000133">
    <property type="protein sequence ID" value="KAI6656733.1"/>
    <property type="molecule type" value="Genomic_DNA"/>
</dbReference>
<dbReference type="EC" id="2.4.1.255" evidence="3"/>
<dbReference type="InterPro" id="IPR019734">
    <property type="entry name" value="TPR_rpt"/>
</dbReference>
<protein>
    <recommendedName>
        <fullName evidence="3">protein O-GlcNAc transferase</fullName>
        <ecNumber evidence="3">2.4.1.255</ecNumber>
    </recommendedName>
</protein>
<dbReference type="Gene3D" id="1.25.40.10">
    <property type="entry name" value="Tetratricopeptide repeat domain"/>
    <property type="match status" value="1"/>
</dbReference>
<comment type="pathway">
    <text evidence="1">Protein modification; protein glycosylation.</text>
</comment>
<keyword evidence="6" id="KW-0677">Repeat</keyword>
<proteinExistence type="inferred from homology"/>
<keyword evidence="4" id="KW-0328">Glycosyltransferase</keyword>
<comment type="caution">
    <text evidence="10">The sequence shown here is derived from an EMBL/GenBank/DDBJ whole genome shotgun (WGS) entry which is preliminary data.</text>
</comment>
<dbReference type="GO" id="GO:0097363">
    <property type="term" value="F:protein O-acetylglucosaminyltransferase activity"/>
    <property type="evidence" value="ECO:0007669"/>
    <property type="project" value="UniProtKB-EC"/>
</dbReference>
<evidence type="ECO:0000256" key="1">
    <source>
        <dbReference type="ARBA" id="ARBA00004922"/>
    </source>
</evidence>
<dbReference type="Pfam" id="PF13181">
    <property type="entry name" value="TPR_8"/>
    <property type="match status" value="1"/>
</dbReference>
<dbReference type="PROSITE" id="PS50005">
    <property type="entry name" value="TPR"/>
    <property type="match status" value="3"/>
</dbReference>
<dbReference type="SMART" id="SM00028">
    <property type="entry name" value="TPR"/>
    <property type="match status" value="4"/>
</dbReference>
<dbReference type="GO" id="GO:0006493">
    <property type="term" value="P:protein O-linked glycosylation"/>
    <property type="evidence" value="ECO:0007669"/>
    <property type="project" value="InterPro"/>
</dbReference>
<evidence type="ECO:0000256" key="8">
    <source>
        <dbReference type="PROSITE-ProRule" id="PRU00339"/>
    </source>
</evidence>
<evidence type="ECO:0000256" key="7">
    <source>
        <dbReference type="ARBA" id="ARBA00022803"/>
    </source>
</evidence>
<accession>A0AAV7K6M1</accession>
<dbReference type="AlphaFoldDB" id="A0AAV7K6M1"/>
<feature type="repeat" description="TPR" evidence="8">
    <location>
        <begin position="9"/>
        <end position="42"/>
    </location>
</feature>
<evidence type="ECO:0000313" key="11">
    <source>
        <dbReference type="Proteomes" id="UP001165289"/>
    </source>
</evidence>
<dbReference type="InterPro" id="IPR011990">
    <property type="entry name" value="TPR-like_helical_dom_sf"/>
</dbReference>
<name>A0AAV7K6M1_9METZ</name>
<evidence type="ECO:0000256" key="4">
    <source>
        <dbReference type="ARBA" id="ARBA00022676"/>
    </source>
</evidence>
<dbReference type="SUPFAM" id="SSF52058">
    <property type="entry name" value="L domain-like"/>
    <property type="match status" value="1"/>
</dbReference>
<feature type="domain" description="O-GlcNAc transferase C-terminal" evidence="9">
    <location>
        <begin position="191"/>
        <end position="430"/>
    </location>
</feature>
<gene>
    <name evidence="10" type="ORF">LOD99_16037</name>
</gene>
<feature type="repeat" description="TPR" evidence="8">
    <location>
        <begin position="144"/>
        <end position="177"/>
    </location>
</feature>
<organism evidence="10 11">
    <name type="scientific">Oopsacas minuta</name>
    <dbReference type="NCBI Taxonomy" id="111878"/>
    <lineage>
        <taxon>Eukaryota</taxon>
        <taxon>Metazoa</taxon>
        <taxon>Porifera</taxon>
        <taxon>Hexactinellida</taxon>
        <taxon>Hexasterophora</taxon>
        <taxon>Lyssacinosida</taxon>
        <taxon>Leucopsacidae</taxon>
        <taxon>Oopsacas</taxon>
    </lineage>
</organism>
<dbReference type="SUPFAM" id="SSF48452">
    <property type="entry name" value="TPR-like"/>
    <property type="match status" value="1"/>
</dbReference>
<dbReference type="Proteomes" id="UP001165289">
    <property type="component" value="Unassembled WGS sequence"/>
</dbReference>
<comment type="similarity">
    <text evidence="2">Belongs to the glycosyltransferase 41 family. O-GlcNAc transferase subfamily.</text>
</comment>